<comment type="caution">
    <text evidence="2">The sequence shown here is derived from an EMBL/GenBank/DDBJ whole genome shotgun (WGS) entry which is preliminary data.</text>
</comment>
<dbReference type="GO" id="GO:0002939">
    <property type="term" value="P:tRNA N1-guanine methylation"/>
    <property type="evidence" value="ECO:0007669"/>
    <property type="project" value="TreeGrafter"/>
</dbReference>
<reference evidence="2 3" key="1">
    <citation type="journal article" date="2018" name="Vet. Microbiol.">
        <title>Clonal diversity and geographic distribution of methicillin-resistant Staphylococcus pseudintermedius from Australian animals: Discovery of novel sequence types.</title>
        <authorList>
            <person name="Worthing K.A."/>
            <person name="Abraham S."/>
            <person name="Coombs G.W."/>
            <person name="Pang S."/>
            <person name="Saputra S."/>
            <person name="Jordan D."/>
            <person name="Trott D.J."/>
            <person name="Norris J.M."/>
        </authorList>
    </citation>
    <scope>NUCLEOTIDE SEQUENCE [LARGE SCALE GENOMIC DNA]</scope>
    <source>
        <strain evidence="2 3">ST525 1</strain>
    </source>
</reference>
<dbReference type="SUPFAM" id="SSF75217">
    <property type="entry name" value="alpha/beta knot"/>
    <property type="match status" value="1"/>
</dbReference>
<name>A0A317YKN0_STAPS</name>
<evidence type="ECO:0000313" key="3">
    <source>
        <dbReference type="Proteomes" id="UP000246800"/>
    </source>
</evidence>
<feature type="non-terminal residue" evidence="2">
    <location>
        <position position="49"/>
    </location>
</feature>
<dbReference type="Pfam" id="PF01746">
    <property type="entry name" value="tRNA_m1G_MT"/>
    <property type="match status" value="1"/>
</dbReference>
<organism evidence="2 3">
    <name type="scientific">Staphylococcus pseudintermedius</name>
    <dbReference type="NCBI Taxonomy" id="283734"/>
    <lineage>
        <taxon>Bacteria</taxon>
        <taxon>Bacillati</taxon>
        <taxon>Bacillota</taxon>
        <taxon>Bacilli</taxon>
        <taxon>Bacillales</taxon>
        <taxon>Staphylococcaceae</taxon>
        <taxon>Staphylococcus</taxon>
        <taxon>Staphylococcus intermedius group</taxon>
    </lineage>
</organism>
<dbReference type="Proteomes" id="UP000246800">
    <property type="component" value="Unassembled WGS sequence"/>
</dbReference>
<accession>A0A317YKN0</accession>
<dbReference type="GO" id="GO:0005829">
    <property type="term" value="C:cytosol"/>
    <property type="evidence" value="ECO:0007669"/>
    <property type="project" value="TreeGrafter"/>
</dbReference>
<proteinExistence type="predicted"/>
<dbReference type="AlphaFoldDB" id="A0A317YKN0"/>
<protein>
    <submittedName>
        <fullName evidence="2">tRNA (Guanosine(37)-N1)-methyltransferase TrmD</fullName>
    </submittedName>
</protein>
<keyword evidence="2" id="KW-0489">Methyltransferase</keyword>
<keyword evidence="2" id="KW-0808">Transferase</keyword>
<feature type="domain" description="tRNA methyltransferase TRMD/TRM10-type" evidence="1">
    <location>
        <begin position="1"/>
        <end position="49"/>
    </location>
</feature>
<dbReference type="InterPro" id="IPR002649">
    <property type="entry name" value="tRNA_m1G_MeTrfase_TrmD"/>
</dbReference>
<dbReference type="GO" id="GO:0052906">
    <property type="term" value="F:tRNA (guanine(37)-N1)-methyltransferase activity"/>
    <property type="evidence" value="ECO:0007669"/>
    <property type="project" value="InterPro"/>
</dbReference>
<gene>
    <name evidence="2" type="ORF">DD902_16665</name>
</gene>
<evidence type="ECO:0000313" key="2">
    <source>
        <dbReference type="EMBL" id="PWZ65577.1"/>
    </source>
</evidence>
<evidence type="ECO:0000259" key="1">
    <source>
        <dbReference type="Pfam" id="PF01746"/>
    </source>
</evidence>
<dbReference type="PANTHER" id="PTHR46417:SF1">
    <property type="entry name" value="TRNA (GUANINE-N(1)-)-METHYLTRANSFERASE"/>
    <property type="match status" value="1"/>
</dbReference>
<sequence length="49" mass="5842">MKIDYLTLFPEMFDGVLNHSIMKRAQENNKLQTNTVNFRDYAINKHNQV</sequence>
<dbReference type="InterPro" id="IPR029028">
    <property type="entry name" value="Alpha/beta_knot_MTases"/>
</dbReference>
<dbReference type="InterPro" id="IPR016009">
    <property type="entry name" value="tRNA_MeTrfase_TRMD/TRM10"/>
</dbReference>
<dbReference type="Gene3D" id="3.40.1280.10">
    <property type="match status" value="1"/>
</dbReference>
<dbReference type="PANTHER" id="PTHR46417">
    <property type="entry name" value="TRNA (GUANINE-N(1)-)-METHYLTRANSFERASE"/>
    <property type="match status" value="1"/>
</dbReference>
<dbReference type="EMBL" id="QEIT01000884">
    <property type="protein sequence ID" value="PWZ65577.1"/>
    <property type="molecule type" value="Genomic_DNA"/>
</dbReference>
<dbReference type="InterPro" id="IPR029026">
    <property type="entry name" value="tRNA_m1G_MTases_N"/>
</dbReference>